<dbReference type="RefSeq" id="WP_004368784.1">
    <property type="nucleotide sequence ID" value="NZ_GL833119.1"/>
</dbReference>
<dbReference type="eggNOG" id="COG0560">
    <property type="taxonomic scope" value="Bacteria"/>
</dbReference>
<comment type="caution">
    <text evidence="2">The sequence shown here is derived from an EMBL/GenBank/DDBJ whole genome shotgun (WGS) entry which is preliminary data.</text>
</comment>
<dbReference type="Gene3D" id="1.20.1440.100">
    <property type="entry name" value="SG protein - dephosphorylation function"/>
    <property type="match status" value="1"/>
</dbReference>
<dbReference type="InterPro" id="IPR036412">
    <property type="entry name" value="HAD-like_sf"/>
</dbReference>
<proteinExistence type="predicted"/>
<evidence type="ECO:0000256" key="1">
    <source>
        <dbReference type="SAM" id="Phobius"/>
    </source>
</evidence>
<dbReference type="Proteomes" id="UP000005580">
    <property type="component" value="Unassembled WGS sequence"/>
</dbReference>
<protein>
    <submittedName>
        <fullName evidence="2">HAD phosphoserine phosphatase-like hydrolase, family IB</fullName>
    </submittedName>
</protein>
<gene>
    <name evidence="2" type="primary">cicA</name>
    <name evidence="2" type="ORF">HMPREF0663_10125</name>
</gene>
<dbReference type="Pfam" id="PF12710">
    <property type="entry name" value="HAD"/>
    <property type="match status" value="1"/>
</dbReference>
<sequence>MRCRKVYSFDFDGTLTYSDTLIGFIAYAKGTVRFAAGFLLCSPFLVAMKLGFIPNYKVKQRVFARFFKGMRLADFDALCRSFAEHRGRILRPQAIQAVNRALADGAEVLIVSASIDNWVKCFVPYFGTNDEDRQRISVLGTQVETDRNGLLTGRFATKNCYGAEKVRRIEAHCGDRTTYELTAYGDSCGDKEMLAYADKGYFKPFRQRA</sequence>
<dbReference type="PANTHER" id="PTHR43344">
    <property type="entry name" value="PHOSPHOSERINE PHOSPHATASE"/>
    <property type="match status" value="1"/>
</dbReference>
<dbReference type="HOGENOM" id="CLU_052657_2_1_10"/>
<keyword evidence="3" id="KW-1185">Reference proteome</keyword>
<evidence type="ECO:0000313" key="3">
    <source>
        <dbReference type="Proteomes" id="UP000005580"/>
    </source>
</evidence>
<dbReference type="InterPro" id="IPR023214">
    <property type="entry name" value="HAD_sf"/>
</dbReference>
<reference evidence="2" key="1">
    <citation type="submission" date="2011-01" db="EMBL/GenBank/DDBJ databases">
        <authorList>
            <person name="Muzny D."/>
            <person name="Qin X."/>
            <person name="Buhay C."/>
            <person name="Dugan-Rocha S."/>
            <person name="Ding Y."/>
            <person name="Chen G."/>
            <person name="Hawes A."/>
            <person name="Holder M."/>
            <person name="Jhangiani S."/>
            <person name="Johnson A."/>
            <person name="Khan Z."/>
            <person name="Li Z."/>
            <person name="Liu W."/>
            <person name="Liu X."/>
            <person name="Perez L."/>
            <person name="Shen H."/>
            <person name="Wang Q."/>
            <person name="Watt J."/>
            <person name="Xi L."/>
            <person name="Xin Y."/>
            <person name="Zhou J."/>
            <person name="Deng J."/>
            <person name="Jiang H."/>
            <person name="Liu Y."/>
            <person name="Qu J."/>
            <person name="Song X.-Z."/>
            <person name="Zhang L."/>
            <person name="Villasana D."/>
            <person name="Johnson A."/>
            <person name="Liu J."/>
            <person name="Liyanage D."/>
            <person name="Lorensuhewa L."/>
            <person name="Robinson T."/>
            <person name="Song A."/>
            <person name="Song B.-B."/>
            <person name="Dinh H."/>
            <person name="Thornton R."/>
            <person name="Coyle M."/>
            <person name="Francisco L."/>
            <person name="Jackson L."/>
            <person name="Javaid M."/>
            <person name="Korchina V."/>
            <person name="Kovar C."/>
            <person name="Mata R."/>
            <person name="Mathew T."/>
            <person name="Ngo R."/>
            <person name="Nguyen L."/>
            <person name="Nguyen N."/>
            <person name="Okwuonu G."/>
            <person name="Ongeri F."/>
            <person name="Pham C."/>
            <person name="Simmons D."/>
            <person name="Wilczek-Boney K."/>
            <person name="Hale W."/>
            <person name="Jakkamsetti A."/>
            <person name="Pham P."/>
            <person name="Ruth R."/>
            <person name="San Lucas F."/>
            <person name="Warren J."/>
            <person name="Zhang J."/>
            <person name="Zhao Z."/>
            <person name="Zhou C."/>
            <person name="Zhu D."/>
            <person name="Lee S."/>
            <person name="Bess C."/>
            <person name="Blankenburg K."/>
            <person name="Forbes L."/>
            <person name="Fu Q."/>
            <person name="Gubbala S."/>
            <person name="Hirani K."/>
            <person name="Jayaseelan J.C."/>
            <person name="Lara F."/>
            <person name="Munidasa M."/>
            <person name="Palculict T."/>
            <person name="Patil S."/>
            <person name="Pu L.-L."/>
            <person name="Saada N."/>
            <person name="Tang L."/>
            <person name="Weissenberger G."/>
            <person name="Zhu Y."/>
            <person name="Hemphill L."/>
            <person name="Shang Y."/>
            <person name="Youmans B."/>
            <person name="Ayvaz T."/>
            <person name="Ross M."/>
            <person name="Santibanez J."/>
            <person name="Aqrawi P."/>
            <person name="Gross S."/>
            <person name="Joshi V."/>
            <person name="Fowler G."/>
            <person name="Nazareth L."/>
            <person name="Reid J."/>
            <person name="Worley K."/>
            <person name="Petrosino J."/>
            <person name="Highlander S."/>
            <person name="Gibbs R."/>
        </authorList>
    </citation>
    <scope>NUCLEOTIDE SEQUENCE [LARGE SCALE GENOMIC DNA]</scope>
    <source>
        <strain evidence="2">ATCC 33269</strain>
    </source>
</reference>
<keyword evidence="1" id="KW-0472">Membrane</keyword>
<dbReference type="AlphaFoldDB" id="E7RLX5"/>
<dbReference type="NCBIfam" id="TIGR01488">
    <property type="entry name" value="HAD-SF-IB"/>
    <property type="match status" value="1"/>
</dbReference>
<feature type="transmembrane region" description="Helical" evidence="1">
    <location>
        <begin position="34"/>
        <end position="52"/>
    </location>
</feature>
<dbReference type="STRING" id="28134.SAMN05444288_0719"/>
<dbReference type="GO" id="GO:0016787">
    <property type="term" value="F:hydrolase activity"/>
    <property type="evidence" value="ECO:0007669"/>
    <property type="project" value="UniProtKB-KW"/>
</dbReference>
<keyword evidence="1" id="KW-1133">Transmembrane helix</keyword>
<dbReference type="SUPFAM" id="SSF56784">
    <property type="entry name" value="HAD-like"/>
    <property type="match status" value="1"/>
</dbReference>
<name>E7RLX5_9BACT</name>
<accession>E7RLX5</accession>
<dbReference type="EMBL" id="AEPE02000002">
    <property type="protein sequence ID" value="EFZ37756.1"/>
    <property type="molecule type" value="Genomic_DNA"/>
</dbReference>
<dbReference type="InterPro" id="IPR050582">
    <property type="entry name" value="HAD-like_SerB"/>
</dbReference>
<keyword evidence="1" id="KW-0812">Transmembrane</keyword>
<organism evidence="2 3">
    <name type="scientific">Hoylesella oralis ATCC 33269</name>
    <dbReference type="NCBI Taxonomy" id="873533"/>
    <lineage>
        <taxon>Bacteria</taxon>
        <taxon>Pseudomonadati</taxon>
        <taxon>Bacteroidota</taxon>
        <taxon>Bacteroidia</taxon>
        <taxon>Bacteroidales</taxon>
        <taxon>Prevotellaceae</taxon>
        <taxon>Hoylesella</taxon>
    </lineage>
</organism>
<evidence type="ECO:0000313" key="2">
    <source>
        <dbReference type="EMBL" id="EFZ37756.1"/>
    </source>
</evidence>
<dbReference type="Gene3D" id="3.40.50.1000">
    <property type="entry name" value="HAD superfamily/HAD-like"/>
    <property type="match status" value="1"/>
</dbReference>